<dbReference type="PROSITE" id="PS51318">
    <property type="entry name" value="TAT"/>
    <property type="match status" value="1"/>
</dbReference>
<comment type="caution">
    <text evidence="3">The sequence shown here is derived from an EMBL/GenBank/DDBJ whole genome shotgun (WGS) entry which is preliminary data.</text>
</comment>
<name>A0ABM8LK41_9BURK</name>
<evidence type="ECO:0000256" key="2">
    <source>
        <dbReference type="SAM" id="SignalP"/>
    </source>
</evidence>
<accession>A0ABM8LK41</accession>
<keyword evidence="4" id="KW-1185">Reference proteome</keyword>
<feature type="chain" id="PRO_5046764938" description="Tripartite tricarboxylate transporter substrate binding protein" evidence="2">
    <location>
        <begin position="43"/>
        <end position="344"/>
    </location>
</feature>
<dbReference type="InterPro" id="IPR006311">
    <property type="entry name" value="TAT_signal"/>
</dbReference>
<dbReference type="EMBL" id="CADIKR010000008">
    <property type="protein sequence ID" value="CAB3911321.1"/>
    <property type="molecule type" value="Genomic_DNA"/>
</dbReference>
<evidence type="ECO:0008006" key="5">
    <source>
        <dbReference type="Google" id="ProtNLM"/>
    </source>
</evidence>
<organism evidence="3 4">
    <name type="scientific">Achromobacter mucicolens</name>
    <dbReference type="NCBI Taxonomy" id="1389922"/>
    <lineage>
        <taxon>Bacteria</taxon>
        <taxon>Pseudomonadati</taxon>
        <taxon>Pseudomonadota</taxon>
        <taxon>Betaproteobacteria</taxon>
        <taxon>Burkholderiales</taxon>
        <taxon>Alcaligenaceae</taxon>
        <taxon>Achromobacter</taxon>
    </lineage>
</organism>
<dbReference type="Proteomes" id="UP000507140">
    <property type="component" value="Unassembled WGS sequence"/>
</dbReference>
<comment type="similarity">
    <text evidence="1">Belongs to the UPF0065 (bug) family.</text>
</comment>
<keyword evidence="2" id="KW-0732">Signal</keyword>
<dbReference type="CDD" id="cd13578">
    <property type="entry name" value="PBP2_Bug27"/>
    <property type="match status" value="1"/>
</dbReference>
<dbReference type="Pfam" id="PF03401">
    <property type="entry name" value="TctC"/>
    <property type="match status" value="1"/>
</dbReference>
<protein>
    <recommendedName>
        <fullName evidence="5">Tripartite tricarboxylate transporter substrate binding protein</fullName>
    </recommendedName>
</protein>
<dbReference type="Gene3D" id="3.40.190.10">
    <property type="entry name" value="Periplasmic binding protein-like II"/>
    <property type="match status" value="1"/>
</dbReference>
<dbReference type="RefSeq" id="WP_013397151.1">
    <property type="nucleotide sequence ID" value="NZ_CADIKR010000008.1"/>
</dbReference>
<dbReference type="Gene3D" id="3.40.190.150">
    <property type="entry name" value="Bordetella uptake gene, domain 1"/>
    <property type="match status" value="1"/>
</dbReference>
<feature type="signal peptide" evidence="2">
    <location>
        <begin position="1"/>
        <end position="42"/>
    </location>
</feature>
<dbReference type="PANTHER" id="PTHR42928">
    <property type="entry name" value="TRICARBOXYLATE-BINDING PROTEIN"/>
    <property type="match status" value="1"/>
</dbReference>
<dbReference type="InterPro" id="IPR005064">
    <property type="entry name" value="BUG"/>
</dbReference>
<dbReference type="PANTHER" id="PTHR42928:SF5">
    <property type="entry name" value="BLR1237 PROTEIN"/>
    <property type="match status" value="1"/>
</dbReference>
<reference evidence="3 4" key="1">
    <citation type="submission" date="2020-04" db="EMBL/GenBank/DDBJ databases">
        <authorList>
            <person name="De Canck E."/>
        </authorList>
    </citation>
    <scope>NUCLEOTIDE SEQUENCE [LARGE SCALE GENOMIC DNA]</scope>
    <source>
        <strain evidence="3 4">LMG 3415</strain>
    </source>
</reference>
<evidence type="ECO:0000256" key="1">
    <source>
        <dbReference type="ARBA" id="ARBA00006987"/>
    </source>
</evidence>
<sequence>MIQRSQFFVAPARLVSRRGFVVRAAAAVAGLAMLGAAPLASAAETAYPSRPIRIVLGFSAGGGTDAIARTLAKHMSSTLGANVLIDNKPGANGNIAAEEVSRSPADGYTLLYNTSSIASSPALYNKRLSYDVSKDLIPVARTASLPIVLVVPAKSSLKSAAELVAYAKAHPGKLNYASAGNGNVTHLASLSFEDAVGIKGTHIPYKGEAPALADLMAGMVDYYFATSAGAIPAIKAGRLKALAVATKQPLDTLPGVPTLDATVAKGLDLSAWSGLMAPAGTPPEVIAKLNSAVAKALADPEVLVFFANQSAQATPSTPGEYGVFLTSEMGSLAKVIKGAGITLD</sequence>
<evidence type="ECO:0000313" key="4">
    <source>
        <dbReference type="Proteomes" id="UP000507140"/>
    </source>
</evidence>
<evidence type="ECO:0000313" key="3">
    <source>
        <dbReference type="EMBL" id="CAB3911321.1"/>
    </source>
</evidence>
<dbReference type="PIRSF" id="PIRSF017082">
    <property type="entry name" value="YflP"/>
    <property type="match status" value="1"/>
</dbReference>
<gene>
    <name evidence="3" type="ORF">LMG3415_04986</name>
</gene>
<dbReference type="SUPFAM" id="SSF53850">
    <property type="entry name" value="Periplasmic binding protein-like II"/>
    <property type="match status" value="1"/>
</dbReference>
<dbReference type="InterPro" id="IPR042100">
    <property type="entry name" value="Bug_dom1"/>
</dbReference>
<proteinExistence type="inferred from homology"/>